<dbReference type="GO" id="GO:0003995">
    <property type="term" value="F:acyl-CoA dehydrogenase activity"/>
    <property type="evidence" value="ECO:0007669"/>
    <property type="project" value="InterPro"/>
</dbReference>
<organism evidence="12 13">
    <name type="scientific">Turneriella parva (strain ATCC BAA-1111 / DSM 21527 / NCTC 11395 / H)</name>
    <name type="common">Leptospira parva</name>
    <dbReference type="NCBI Taxonomy" id="869212"/>
    <lineage>
        <taxon>Bacteria</taxon>
        <taxon>Pseudomonadati</taxon>
        <taxon>Spirochaetota</taxon>
        <taxon>Spirochaetia</taxon>
        <taxon>Leptospirales</taxon>
        <taxon>Leptospiraceae</taxon>
        <taxon>Turneriella</taxon>
    </lineage>
</organism>
<dbReference type="HOGENOM" id="CLU_018204_0_2_12"/>
<accession>I4B100</accession>
<proteinExistence type="inferred from homology"/>
<dbReference type="Pfam" id="PF02770">
    <property type="entry name" value="Acyl-CoA_dh_M"/>
    <property type="match status" value="1"/>
</dbReference>
<dbReference type="Gene3D" id="1.10.540.10">
    <property type="entry name" value="Acyl-CoA dehydrogenase/oxidase, N-terminal domain"/>
    <property type="match status" value="1"/>
</dbReference>
<evidence type="ECO:0000259" key="10">
    <source>
        <dbReference type="Pfam" id="PF02770"/>
    </source>
</evidence>
<evidence type="ECO:0000259" key="9">
    <source>
        <dbReference type="Pfam" id="PF00441"/>
    </source>
</evidence>
<keyword evidence="5 8" id="KW-0560">Oxidoreductase</keyword>
<dbReference type="FunFam" id="2.40.110.10:FF:000001">
    <property type="entry name" value="Acyl-CoA dehydrogenase, mitochondrial"/>
    <property type="match status" value="1"/>
</dbReference>
<dbReference type="Gene3D" id="1.20.140.10">
    <property type="entry name" value="Butyryl-CoA Dehydrogenase, subunit A, domain 3"/>
    <property type="match status" value="1"/>
</dbReference>
<dbReference type="InterPro" id="IPR036250">
    <property type="entry name" value="AcylCo_DH-like_C"/>
</dbReference>
<dbReference type="InterPro" id="IPR006089">
    <property type="entry name" value="Acyl-CoA_DH_CS"/>
</dbReference>
<name>I4B100_TURPD</name>
<feature type="domain" description="Acyl-CoA dehydrogenase/oxidase N-terminal" evidence="11">
    <location>
        <begin position="13"/>
        <end position="124"/>
    </location>
</feature>
<dbReference type="PANTHER" id="PTHR43884:SF12">
    <property type="entry name" value="ISOVALERYL-COA DEHYDROGENASE, MITOCHONDRIAL-RELATED"/>
    <property type="match status" value="1"/>
</dbReference>
<evidence type="ECO:0000313" key="13">
    <source>
        <dbReference type="Proteomes" id="UP000006048"/>
    </source>
</evidence>
<dbReference type="AlphaFoldDB" id="I4B100"/>
<dbReference type="PIRSF" id="PIRSF016578">
    <property type="entry name" value="HsaA"/>
    <property type="match status" value="1"/>
</dbReference>
<dbReference type="STRING" id="869212.Turpa_0297"/>
<dbReference type="InterPro" id="IPR013786">
    <property type="entry name" value="AcylCoA_DH/ox_N"/>
</dbReference>
<dbReference type="Gene3D" id="2.40.110.10">
    <property type="entry name" value="Butyryl-CoA Dehydrogenase, subunit A, domain 2"/>
    <property type="match status" value="1"/>
</dbReference>
<evidence type="ECO:0000256" key="8">
    <source>
        <dbReference type="RuleBase" id="RU362125"/>
    </source>
</evidence>
<evidence type="ECO:0000256" key="6">
    <source>
        <dbReference type="ARBA" id="ARBA00066362"/>
    </source>
</evidence>
<keyword evidence="4 8" id="KW-0274">FAD</keyword>
<dbReference type="RefSeq" id="WP_014801477.1">
    <property type="nucleotide sequence ID" value="NC_018020.1"/>
</dbReference>
<dbReference type="KEGG" id="tpx:Turpa_0297"/>
<dbReference type="PROSITE" id="PS00072">
    <property type="entry name" value="ACYL_COA_DH_1"/>
    <property type="match status" value="1"/>
</dbReference>
<dbReference type="PROSITE" id="PS00073">
    <property type="entry name" value="ACYL_COA_DH_2"/>
    <property type="match status" value="1"/>
</dbReference>
<dbReference type="EMBL" id="CP002959">
    <property type="protein sequence ID" value="AFM10957.1"/>
    <property type="molecule type" value="Genomic_DNA"/>
</dbReference>
<comment type="similarity">
    <text evidence="2 8">Belongs to the acyl-CoA dehydrogenase family.</text>
</comment>
<evidence type="ECO:0000259" key="11">
    <source>
        <dbReference type="Pfam" id="PF02771"/>
    </source>
</evidence>
<dbReference type="GO" id="GO:0050660">
    <property type="term" value="F:flavin adenine dinucleotide binding"/>
    <property type="evidence" value="ECO:0007669"/>
    <property type="project" value="InterPro"/>
</dbReference>
<dbReference type="InterPro" id="IPR046373">
    <property type="entry name" value="Acyl-CoA_Oxase/DH_mid-dom_sf"/>
</dbReference>
<protein>
    <recommendedName>
        <fullName evidence="7">Cyclohex-1-ene-1-carbonyl-CoA dehydrogenase</fullName>
        <ecNumber evidence="6">1.3.8.10</ecNumber>
    </recommendedName>
</protein>
<feature type="domain" description="Acyl-CoA dehydrogenase/oxidase C-terminal" evidence="9">
    <location>
        <begin position="237"/>
        <end position="382"/>
    </location>
</feature>
<evidence type="ECO:0000256" key="3">
    <source>
        <dbReference type="ARBA" id="ARBA00022630"/>
    </source>
</evidence>
<dbReference type="Proteomes" id="UP000006048">
    <property type="component" value="Chromosome"/>
</dbReference>
<dbReference type="EC" id="1.3.8.10" evidence="6"/>
<evidence type="ECO:0000256" key="1">
    <source>
        <dbReference type="ARBA" id="ARBA00001974"/>
    </source>
</evidence>
<evidence type="ECO:0000256" key="5">
    <source>
        <dbReference type="ARBA" id="ARBA00023002"/>
    </source>
</evidence>
<sequence>MSQYEGLLDFTITDEMQEMLEMAHDLCRNEIVPRRAEMDEHEKFPHEIFKKFGEAGLFGIMFEEKYGGLGLSPFLTVLAIEVMSEYCLGVATSAGAVKLGALPIEHGGTEEQKIKYLTPLAKGEKIAAFALTEPGAGSDVPALKTHAVKKGDRYVLNGTKQWITNAGQADIYTVFAITDKAKGPRGISCFIVEKDTKGLSFGKLEQKMGIRCSHTRQVIMEDMEVPEENLVGLKPNVGFIHAIKTLISSRPFIATMGTGLSQGAYKEAVKYARQREQFGKKIINFQAVQHMLADMTTKIEAARLLAYRAAKYSLNNHPESARYSAMAKLMSSEAAVSICNDALQLHGGYGFTKDYPIEKMYRDAKILTIYEGTSQIQKNEIGSYVIKDSATMK</sequence>
<dbReference type="PANTHER" id="PTHR43884">
    <property type="entry name" value="ACYL-COA DEHYDROGENASE"/>
    <property type="match status" value="1"/>
</dbReference>
<dbReference type="SUPFAM" id="SSF47203">
    <property type="entry name" value="Acyl-CoA dehydrogenase C-terminal domain-like"/>
    <property type="match status" value="1"/>
</dbReference>
<evidence type="ECO:0000256" key="4">
    <source>
        <dbReference type="ARBA" id="ARBA00022827"/>
    </source>
</evidence>
<feature type="domain" description="Acyl-CoA oxidase/dehydrogenase middle" evidence="10">
    <location>
        <begin position="128"/>
        <end position="222"/>
    </location>
</feature>
<evidence type="ECO:0000256" key="2">
    <source>
        <dbReference type="ARBA" id="ARBA00009347"/>
    </source>
</evidence>
<reference evidence="12 13" key="1">
    <citation type="submission" date="2012-06" db="EMBL/GenBank/DDBJ databases">
        <title>The complete chromosome of genome of Turneriella parva DSM 21527.</title>
        <authorList>
            <consortium name="US DOE Joint Genome Institute (JGI-PGF)"/>
            <person name="Lucas S."/>
            <person name="Han J."/>
            <person name="Lapidus A."/>
            <person name="Bruce D."/>
            <person name="Goodwin L."/>
            <person name="Pitluck S."/>
            <person name="Peters L."/>
            <person name="Kyrpides N."/>
            <person name="Mavromatis K."/>
            <person name="Ivanova N."/>
            <person name="Mikhailova N."/>
            <person name="Chertkov O."/>
            <person name="Detter J.C."/>
            <person name="Tapia R."/>
            <person name="Han C."/>
            <person name="Land M."/>
            <person name="Hauser L."/>
            <person name="Markowitz V."/>
            <person name="Cheng J.-F."/>
            <person name="Hugenholtz P."/>
            <person name="Woyke T."/>
            <person name="Wu D."/>
            <person name="Gronow S."/>
            <person name="Wellnitz S."/>
            <person name="Brambilla E."/>
            <person name="Klenk H.-P."/>
            <person name="Eisen J.A."/>
        </authorList>
    </citation>
    <scope>NUCLEOTIDE SEQUENCE [LARGE SCALE GENOMIC DNA]</scope>
    <source>
        <strain evidence="13">ATCC BAA-1111 / DSM 21527 / NCTC 11395 / H</strain>
    </source>
</reference>
<comment type="cofactor">
    <cofactor evidence="1 8">
        <name>FAD</name>
        <dbReference type="ChEBI" id="CHEBI:57692"/>
    </cofactor>
</comment>
<dbReference type="OrthoDB" id="335553at2"/>
<dbReference type="Pfam" id="PF02771">
    <property type="entry name" value="Acyl-CoA_dh_N"/>
    <property type="match status" value="1"/>
</dbReference>
<dbReference type="InterPro" id="IPR009100">
    <property type="entry name" value="AcylCoA_DH/oxidase_NM_dom_sf"/>
</dbReference>
<dbReference type="PATRIC" id="fig|869212.3.peg.259"/>
<dbReference type="InterPro" id="IPR037069">
    <property type="entry name" value="AcylCoA_DH/ox_N_sf"/>
</dbReference>
<keyword evidence="3 8" id="KW-0285">Flavoprotein</keyword>
<evidence type="ECO:0000313" key="12">
    <source>
        <dbReference type="EMBL" id="AFM10957.1"/>
    </source>
</evidence>
<dbReference type="InterPro" id="IPR009075">
    <property type="entry name" value="AcylCo_DH/oxidase_C"/>
</dbReference>
<dbReference type="Pfam" id="PF00441">
    <property type="entry name" value="Acyl-CoA_dh_1"/>
    <property type="match status" value="1"/>
</dbReference>
<dbReference type="SUPFAM" id="SSF56645">
    <property type="entry name" value="Acyl-CoA dehydrogenase NM domain-like"/>
    <property type="match status" value="1"/>
</dbReference>
<dbReference type="FunFam" id="1.20.140.10:FF:000004">
    <property type="entry name" value="Acyl-CoA dehydrogenase FadE25"/>
    <property type="match status" value="1"/>
</dbReference>
<dbReference type="InterPro" id="IPR006091">
    <property type="entry name" value="Acyl-CoA_Oxase/DH_mid-dom"/>
</dbReference>
<gene>
    <name evidence="12" type="ordered locus">Turpa_0297</name>
</gene>
<evidence type="ECO:0000256" key="7">
    <source>
        <dbReference type="ARBA" id="ARBA00072305"/>
    </source>
</evidence>
<keyword evidence="13" id="KW-1185">Reference proteome</keyword>